<sequence>MFMSDPNSKALRKLQRKSAIILGTT</sequence>
<reference evidence="1" key="1">
    <citation type="submission" date="2018-02" db="EMBL/GenBank/DDBJ databases">
        <title>Rhizophora mucronata_Transcriptome.</title>
        <authorList>
            <person name="Meera S.P."/>
            <person name="Sreeshan A."/>
            <person name="Augustine A."/>
        </authorList>
    </citation>
    <scope>NUCLEOTIDE SEQUENCE</scope>
    <source>
        <tissue evidence="1">Leaf</tissue>
    </source>
</reference>
<name>A0A2P2P2E3_RHIMU</name>
<protein>
    <submittedName>
        <fullName evidence="1">Uncharacterized protein</fullName>
    </submittedName>
</protein>
<organism evidence="1">
    <name type="scientific">Rhizophora mucronata</name>
    <name type="common">Asiatic mangrove</name>
    <dbReference type="NCBI Taxonomy" id="61149"/>
    <lineage>
        <taxon>Eukaryota</taxon>
        <taxon>Viridiplantae</taxon>
        <taxon>Streptophyta</taxon>
        <taxon>Embryophyta</taxon>
        <taxon>Tracheophyta</taxon>
        <taxon>Spermatophyta</taxon>
        <taxon>Magnoliopsida</taxon>
        <taxon>eudicotyledons</taxon>
        <taxon>Gunneridae</taxon>
        <taxon>Pentapetalae</taxon>
        <taxon>rosids</taxon>
        <taxon>fabids</taxon>
        <taxon>Malpighiales</taxon>
        <taxon>Rhizophoraceae</taxon>
        <taxon>Rhizophora</taxon>
    </lineage>
</organism>
<accession>A0A2P2P2E3</accession>
<proteinExistence type="predicted"/>
<dbReference type="EMBL" id="GGEC01068434">
    <property type="protein sequence ID" value="MBX48918.1"/>
    <property type="molecule type" value="Transcribed_RNA"/>
</dbReference>
<dbReference type="AlphaFoldDB" id="A0A2P2P2E3"/>
<evidence type="ECO:0000313" key="1">
    <source>
        <dbReference type="EMBL" id="MBX48918.1"/>
    </source>
</evidence>